<name>A0A3M6R0L6_9BURK</name>
<organism evidence="9 10">
    <name type="scientific">Corticibacter populi</name>
    <dbReference type="NCBI Taxonomy" id="1550736"/>
    <lineage>
        <taxon>Bacteria</taxon>
        <taxon>Pseudomonadati</taxon>
        <taxon>Pseudomonadota</taxon>
        <taxon>Betaproteobacteria</taxon>
        <taxon>Burkholderiales</taxon>
        <taxon>Comamonadaceae</taxon>
        <taxon>Corticibacter</taxon>
    </lineage>
</organism>
<dbReference type="Proteomes" id="UP000278006">
    <property type="component" value="Unassembled WGS sequence"/>
</dbReference>
<feature type="transmembrane region" description="Helical" evidence="7">
    <location>
        <begin position="332"/>
        <end position="353"/>
    </location>
</feature>
<dbReference type="PANTHER" id="PTHR30619">
    <property type="entry name" value="DNA INTERNALIZATION/COMPETENCE PROTEIN COMEC/REC2"/>
    <property type="match status" value="1"/>
</dbReference>
<feature type="transmembrane region" description="Helical" evidence="7">
    <location>
        <begin position="409"/>
        <end position="426"/>
    </location>
</feature>
<dbReference type="GO" id="GO:0005886">
    <property type="term" value="C:plasma membrane"/>
    <property type="evidence" value="ECO:0007669"/>
    <property type="project" value="UniProtKB-SubCell"/>
</dbReference>
<feature type="region of interest" description="Disordered" evidence="6">
    <location>
        <begin position="433"/>
        <end position="455"/>
    </location>
</feature>
<comment type="subcellular location">
    <subcellularLocation>
        <location evidence="1">Cell membrane</location>
        <topology evidence="1">Multi-pass membrane protein</topology>
    </subcellularLocation>
</comment>
<evidence type="ECO:0000256" key="5">
    <source>
        <dbReference type="ARBA" id="ARBA00023136"/>
    </source>
</evidence>
<evidence type="ECO:0000256" key="4">
    <source>
        <dbReference type="ARBA" id="ARBA00022989"/>
    </source>
</evidence>
<dbReference type="Pfam" id="PF13567">
    <property type="entry name" value="DUF4131"/>
    <property type="match status" value="1"/>
</dbReference>
<evidence type="ECO:0000256" key="7">
    <source>
        <dbReference type="SAM" id="Phobius"/>
    </source>
</evidence>
<feature type="transmembrane region" description="Helical" evidence="7">
    <location>
        <begin position="60"/>
        <end position="80"/>
    </location>
</feature>
<feature type="transmembrane region" description="Helical" evidence="7">
    <location>
        <begin position="585"/>
        <end position="602"/>
    </location>
</feature>
<evidence type="ECO:0000259" key="8">
    <source>
        <dbReference type="SMART" id="SM00849"/>
    </source>
</evidence>
<feature type="domain" description="Metallo-beta-lactamase" evidence="8">
    <location>
        <begin position="618"/>
        <end position="838"/>
    </location>
</feature>
<evidence type="ECO:0000313" key="10">
    <source>
        <dbReference type="Proteomes" id="UP000278006"/>
    </source>
</evidence>
<sequence>MGSGVALALAAVAGVALQLQQARLWPWQAYAGLLAVALLVLPCLLVLLRRWQAGAQCWRGAGRGLLWLLVLLFFFAWPGLRACWFARDALPDALDGSDALVIGVVAAMPRLQPDAQRLRLAVESAQTRDGRPLRLPPRIELSWYAVPTAERFRQGPQALQDAQAMHAVRQQVRQALPQLQAGDRWRLPLRLRQPSGSLNPLAFDYERWLWEQGVQATAYVRVASPDDAAGGWTPQWLGDSGRFRLERYRQQVRDRIETYLDGHGDSSPWRRSAGVIAALVTGEQRAIDQQDWEVFRITGVAHLMAISGLHVTMFAWLAMQAVGWLWRRSGRLMLWVPLPVAAMWGGLTLAAAYAVFSGWGVPAQRTIWMLTAWVLLRSAGLRWPWHASLAAAAVVVLAIDPWALQQPGFWLSFVAVAVLLVLAGPADGRANATSEARAPNASHVPDASGATDGADAGGWRRSLALGSRRLRAGARQLWQLQWRLTLVLAPLTLALFGQVSVVGLLANLVAIPVVTLLVTPLAMLGVLLGPAWLVAAQLMQWLGGWLEWLAQWPLAAWRAPQIPWSLALLGAAGAVLLTVRVPLPWRVLGLPCLVVALLWRPVAPKEGEFRVLALDVGQGGAVLVQTHRHVLLYDAGPRYGAYGNAGERVIVPVMQAQGLRPDVLVLSHGDDDHVGGAWDVLRTFAGTEVLASFGADRLNRPASEGLSPPPWRSWMHCQAGQSWERDGVRFEFLHPPAWLLAQSEAAGPMPAQVLLGRPAPRVSTNSLSCVLRVSSRHGVTALLTGDIGRTEELDLWDLQRPALAAHWLLVPHHGSGGSSSRRFIDAVGARFAVAQAGHRNPFGHPAEAVAHRYGEAGSAFFATPQCGASEWQSAQPDGLLCERVRSRRYWHR</sequence>
<dbReference type="Pfam" id="PF03772">
    <property type="entry name" value="Competence"/>
    <property type="match status" value="1"/>
</dbReference>
<keyword evidence="10" id="KW-1185">Reference proteome</keyword>
<evidence type="ECO:0000256" key="1">
    <source>
        <dbReference type="ARBA" id="ARBA00004651"/>
    </source>
</evidence>
<proteinExistence type="predicted"/>
<dbReference type="InterPro" id="IPR025405">
    <property type="entry name" value="DUF4131"/>
</dbReference>
<dbReference type="InterPro" id="IPR035681">
    <property type="entry name" value="ComA-like_MBL"/>
</dbReference>
<feature type="transmembrane region" description="Helical" evidence="7">
    <location>
        <begin position="303"/>
        <end position="325"/>
    </location>
</feature>
<dbReference type="SMART" id="SM00849">
    <property type="entry name" value="Lactamase_B"/>
    <property type="match status" value="1"/>
</dbReference>
<keyword evidence="4 7" id="KW-1133">Transmembrane helix</keyword>
<dbReference type="InterPro" id="IPR001279">
    <property type="entry name" value="Metallo-B-lactamas"/>
</dbReference>
<protein>
    <submittedName>
        <fullName evidence="9">ComEC family competence protein</fullName>
    </submittedName>
</protein>
<reference evidence="9 10" key="1">
    <citation type="submission" date="2018-10" db="EMBL/GenBank/DDBJ databases">
        <title>Draft genome of Cortibacter populi DSM10536.</title>
        <authorList>
            <person name="Bernier A.-M."/>
            <person name="Bernard K."/>
        </authorList>
    </citation>
    <scope>NUCLEOTIDE SEQUENCE [LARGE SCALE GENOMIC DNA]</scope>
    <source>
        <strain evidence="9 10">DSM 105136</strain>
    </source>
</reference>
<dbReference type="AlphaFoldDB" id="A0A3M6R0L6"/>
<feature type="transmembrane region" description="Helical" evidence="7">
    <location>
        <begin position="562"/>
        <end position="579"/>
    </location>
</feature>
<gene>
    <name evidence="9" type="ORF">D8I35_04925</name>
</gene>
<evidence type="ECO:0000313" key="9">
    <source>
        <dbReference type="EMBL" id="RMX08429.1"/>
    </source>
</evidence>
<dbReference type="PANTHER" id="PTHR30619:SF1">
    <property type="entry name" value="RECOMBINATION PROTEIN 2"/>
    <property type="match status" value="1"/>
</dbReference>
<dbReference type="InterPro" id="IPR004477">
    <property type="entry name" value="ComEC_N"/>
</dbReference>
<dbReference type="RefSeq" id="WP_122226554.1">
    <property type="nucleotide sequence ID" value="NZ_RDQO01000001.1"/>
</dbReference>
<dbReference type="EMBL" id="RDQO01000001">
    <property type="protein sequence ID" value="RMX08429.1"/>
    <property type="molecule type" value="Genomic_DNA"/>
</dbReference>
<dbReference type="NCBIfam" id="TIGR00360">
    <property type="entry name" value="ComEC_N-term"/>
    <property type="match status" value="1"/>
</dbReference>
<keyword evidence="2" id="KW-1003">Cell membrane</keyword>
<evidence type="ECO:0000256" key="6">
    <source>
        <dbReference type="SAM" id="MobiDB-lite"/>
    </source>
</evidence>
<keyword evidence="5 7" id="KW-0472">Membrane</keyword>
<keyword evidence="3 7" id="KW-0812">Transmembrane</keyword>
<accession>A0A3M6R0L6</accession>
<dbReference type="Pfam" id="PF00753">
    <property type="entry name" value="Lactamase_B"/>
    <property type="match status" value="1"/>
</dbReference>
<dbReference type="InterPro" id="IPR036866">
    <property type="entry name" value="RibonucZ/Hydroxyglut_hydro"/>
</dbReference>
<dbReference type="Gene3D" id="3.60.15.10">
    <property type="entry name" value="Ribonuclease Z/Hydroxyacylglutathione hydrolase-like"/>
    <property type="match status" value="1"/>
</dbReference>
<comment type="caution">
    <text evidence="9">The sequence shown here is derived from an EMBL/GenBank/DDBJ whole genome shotgun (WGS) entry which is preliminary data.</text>
</comment>
<dbReference type="OrthoDB" id="9761531at2"/>
<evidence type="ECO:0000256" key="2">
    <source>
        <dbReference type="ARBA" id="ARBA00022475"/>
    </source>
</evidence>
<dbReference type="InterPro" id="IPR052159">
    <property type="entry name" value="Competence_DNA_uptake"/>
</dbReference>
<feature type="transmembrane region" description="Helical" evidence="7">
    <location>
        <begin position="28"/>
        <end position="48"/>
    </location>
</feature>
<feature type="transmembrane region" description="Helical" evidence="7">
    <location>
        <begin position="383"/>
        <end position="403"/>
    </location>
</feature>
<dbReference type="CDD" id="cd07731">
    <property type="entry name" value="ComA-like_MBL-fold"/>
    <property type="match status" value="1"/>
</dbReference>
<dbReference type="SUPFAM" id="SSF56281">
    <property type="entry name" value="Metallo-hydrolase/oxidoreductase"/>
    <property type="match status" value="1"/>
</dbReference>
<evidence type="ECO:0000256" key="3">
    <source>
        <dbReference type="ARBA" id="ARBA00022692"/>
    </source>
</evidence>
<feature type="transmembrane region" description="Helical" evidence="7">
    <location>
        <begin position="484"/>
        <end position="511"/>
    </location>
</feature>